<protein>
    <submittedName>
        <fullName evidence="2">Uncharacterized protein</fullName>
    </submittedName>
</protein>
<dbReference type="Proteomes" id="UP001049176">
    <property type="component" value="Chromosome 3"/>
</dbReference>
<organism evidence="2 3">
    <name type="scientific">Marasmius oreades</name>
    <name type="common">fairy-ring Marasmius</name>
    <dbReference type="NCBI Taxonomy" id="181124"/>
    <lineage>
        <taxon>Eukaryota</taxon>
        <taxon>Fungi</taxon>
        <taxon>Dikarya</taxon>
        <taxon>Basidiomycota</taxon>
        <taxon>Agaricomycotina</taxon>
        <taxon>Agaricomycetes</taxon>
        <taxon>Agaricomycetidae</taxon>
        <taxon>Agaricales</taxon>
        <taxon>Marasmiineae</taxon>
        <taxon>Marasmiaceae</taxon>
        <taxon>Marasmius</taxon>
    </lineage>
</organism>
<dbReference type="RefSeq" id="XP_043011037.1">
    <property type="nucleotide sequence ID" value="XM_043149953.1"/>
</dbReference>
<sequence>MHTLDNFAWTQNPYFHASDKYQHTETYKCPSDTEYPQCNNHTVAQHRERQFCADPYAHQTPLYCPSSNPPPLLSSHHVAVPPAQWHTSDSYSLGDRAPANYCYPQPSNRGEFELYGDIAPPSHHQTSFNSHQHQSYHHQFGQNTYYSPVGEAKVKKESWGTPPSSRNAYSGLHSRAEQLPTDEDDNIWKEWNWGWNAPPKNTTRPADIGPSRLDNSSGAGRW</sequence>
<evidence type="ECO:0000256" key="1">
    <source>
        <dbReference type="SAM" id="MobiDB-lite"/>
    </source>
</evidence>
<evidence type="ECO:0000313" key="3">
    <source>
        <dbReference type="Proteomes" id="UP001049176"/>
    </source>
</evidence>
<dbReference type="GeneID" id="66074471"/>
<accession>A0A9P7S3S0</accession>
<reference evidence="2" key="1">
    <citation type="journal article" date="2021" name="Genome Biol. Evol.">
        <title>The assembled and annotated genome of the fairy-ring fungus Marasmius oreades.</title>
        <authorList>
            <person name="Hiltunen M."/>
            <person name="Ament-Velasquez S.L."/>
            <person name="Johannesson H."/>
        </authorList>
    </citation>
    <scope>NUCLEOTIDE SEQUENCE</scope>
    <source>
        <strain evidence="2">03SP1</strain>
    </source>
</reference>
<feature type="compositionally biased region" description="Polar residues" evidence="1">
    <location>
        <begin position="213"/>
        <end position="222"/>
    </location>
</feature>
<comment type="caution">
    <text evidence="2">The sequence shown here is derived from an EMBL/GenBank/DDBJ whole genome shotgun (WGS) entry which is preliminary data.</text>
</comment>
<dbReference type="EMBL" id="CM032183">
    <property type="protein sequence ID" value="KAG7094567.1"/>
    <property type="molecule type" value="Genomic_DNA"/>
</dbReference>
<gene>
    <name evidence="2" type="ORF">E1B28_005395</name>
</gene>
<dbReference type="KEGG" id="more:E1B28_005395"/>
<dbReference type="AlphaFoldDB" id="A0A9P7S3S0"/>
<keyword evidence="3" id="KW-1185">Reference proteome</keyword>
<name>A0A9P7S3S0_9AGAR</name>
<feature type="region of interest" description="Disordered" evidence="1">
    <location>
        <begin position="194"/>
        <end position="222"/>
    </location>
</feature>
<proteinExistence type="predicted"/>
<evidence type="ECO:0000313" key="2">
    <source>
        <dbReference type="EMBL" id="KAG7094567.1"/>
    </source>
</evidence>